<dbReference type="GeneID" id="85365505"/>
<evidence type="ECO:0000313" key="1">
    <source>
        <dbReference type="EMBL" id="KAK0458313.1"/>
    </source>
</evidence>
<dbReference type="RefSeq" id="XP_060330601.1">
    <property type="nucleotide sequence ID" value="XM_060481957.1"/>
</dbReference>
<accession>A0AA39N5L5</accession>
<dbReference type="EMBL" id="JAUEPS010000018">
    <property type="protein sequence ID" value="KAK0458313.1"/>
    <property type="molecule type" value="Genomic_DNA"/>
</dbReference>
<organism evidence="1 2">
    <name type="scientific">Armillaria tabescens</name>
    <name type="common">Ringless honey mushroom</name>
    <name type="synonym">Agaricus tabescens</name>
    <dbReference type="NCBI Taxonomy" id="1929756"/>
    <lineage>
        <taxon>Eukaryota</taxon>
        <taxon>Fungi</taxon>
        <taxon>Dikarya</taxon>
        <taxon>Basidiomycota</taxon>
        <taxon>Agaricomycotina</taxon>
        <taxon>Agaricomycetes</taxon>
        <taxon>Agaricomycetidae</taxon>
        <taxon>Agaricales</taxon>
        <taxon>Marasmiineae</taxon>
        <taxon>Physalacriaceae</taxon>
        <taxon>Desarmillaria</taxon>
    </lineage>
</organism>
<evidence type="ECO:0000313" key="2">
    <source>
        <dbReference type="Proteomes" id="UP001175211"/>
    </source>
</evidence>
<protein>
    <submittedName>
        <fullName evidence="1">Uncharacterized protein</fullName>
    </submittedName>
</protein>
<dbReference type="AlphaFoldDB" id="A0AA39N5L5"/>
<sequence length="191" mass="22575">MDMLSNLLDSWGLNPPSRLRRFVFDVVAFRDELARTHPKQWSFVMNANASILSTKQNMTFTYAISRSDPTRLVQVDISGEFWELDIHCDAPNRDPEVDRKLLENEAWVDTKSIGPTHVRCKACKERVDFFHHNFYFREWQDHRDYCPVIMHMMKCYVLMTLVNQTRNRELIYPPNSRDPLLPAPICRNLLS</sequence>
<name>A0AA39N5L5_ARMTA</name>
<comment type="caution">
    <text evidence="1">The sequence shown here is derived from an EMBL/GenBank/DDBJ whole genome shotgun (WGS) entry which is preliminary data.</text>
</comment>
<keyword evidence="2" id="KW-1185">Reference proteome</keyword>
<reference evidence="1" key="1">
    <citation type="submission" date="2023-06" db="EMBL/GenBank/DDBJ databases">
        <authorList>
            <consortium name="Lawrence Berkeley National Laboratory"/>
            <person name="Ahrendt S."/>
            <person name="Sahu N."/>
            <person name="Indic B."/>
            <person name="Wong-Bajracharya J."/>
            <person name="Merenyi Z."/>
            <person name="Ke H.-M."/>
            <person name="Monk M."/>
            <person name="Kocsube S."/>
            <person name="Drula E."/>
            <person name="Lipzen A."/>
            <person name="Balint B."/>
            <person name="Henrissat B."/>
            <person name="Andreopoulos B."/>
            <person name="Martin F.M."/>
            <person name="Harder C.B."/>
            <person name="Rigling D."/>
            <person name="Ford K.L."/>
            <person name="Foster G.D."/>
            <person name="Pangilinan J."/>
            <person name="Papanicolaou A."/>
            <person name="Barry K."/>
            <person name="LaButti K."/>
            <person name="Viragh M."/>
            <person name="Koriabine M."/>
            <person name="Yan M."/>
            <person name="Riley R."/>
            <person name="Champramary S."/>
            <person name="Plett K.L."/>
            <person name="Tsai I.J."/>
            <person name="Slot J."/>
            <person name="Sipos G."/>
            <person name="Plett J."/>
            <person name="Nagy L.G."/>
            <person name="Grigoriev I.V."/>
        </authorList>
    </citation>
    <scope>NUCLEOTIDE SEQUENCE</scope>
    <source>
        <strain evidence="1">CCBAS 213</strain>
    </source>
</reference>
<dbReference type="Proteomes" id="UP001175211">
    <property type="component" value="Unassembled WGS sequence"/>
</dbReference>
<proteinExistence type="predicted"/>
<gene>
    <name evidence="1" type="ORF">EV420DRAFT_392408</name>
</gene>